<proteinExistence type="predicted"/>
<organism evidence="2 3">
    <name type="scientific">Podospora appendiculata</name>
    <dbReference type="NCBI Taxonomy" id="314037"/>
    <lineage>
        <taxon>Eukaryota</taxon>
        <taxon>Fungi</taxon>
        <taxon>Dikarya</taxon>
        <taxon>Ascomycota</taxon>
        <taxon>Pezizomycotina</taxon>
        <taxon>Sordariomycetes</taxon>
        <taxon>Sordariomycetidae</taxon>
        <taxon>Sordariales</taxon>
        <taxon>Podosporaceae</taxon>
        <taxon>Podospora</taxon>
    </lineage>
</organism>
<evidence type="ECO:0000313" key="2">
    <source>
        <dbReference type="EMBL" id="KAK3688722.1"/>
    </source>
</evidence>
<dbReference type="AlphaFoldDB" id="A0AAE0XA02"/>
<protein>
    <submittedName>
        <fullName evidence="2">Uncharacterized protein</fullName>
    </submittedName>
</protein>
<sequence>MDRLDGNTAVCVWALADRHRRQHGINNSLRSRTTNHEGNKFFNFFATHMFFMCSISFLCFFCVLCLVPLFAPRRSTLCWPQLDLASPTPCGSAPGPPSQERKRREIKPSRLAGVRPSAEMQLSCEASPTIPALANALAKLPMQVSTLCLIYTTFCPMLSVLGCRVILQQPIRINWNWQTMGAARGVHSVCRDAERQPTCPFSPTYSALAPLPSTV</sequence>
<keyword evidence="1" id="KW-0812">Transmembrane</keyword>
<accession>A0AAE0XA02</accession>
<keyword evidence="3" id="KW-1185">Reference proteome</keyword>
<comment type="caution">
    <text evidence="2">The sequence shown here is derived from an EMBL/GenBank/DDBJ whole genome shotgun (WGS) entry which is preliminary data.</text>
</comment>
<dbReference type="EMBL" id="JAULSO010000002">
    <property type="protein sequence ID" value="KAK3688722.1"/>
    <property type="molecule type" value="Genomic_DNA"/>
</dbReference>
<evidence type="ECO:0000256" key="1">
    <source>
        <dbReference type="SAM" id="Phobius"/>
    </source>
</evidence>
<dbReference type="Proteomes" id="UP001270362">
    <property type="component" value="Unassembled WGS sequence"/>
</dbReference>
<gene>
    <name evidence="2" type="ORF">B0T22DRAFT_161312</name>
</gene>
<evidence type="ECO:0000313" key="3">
    <source>
        <dbReference type="Proteomes" id="UP001270362"/>
    </source>
</evidence>
<reference evidence="2" key="2">
    <citation type="submission" date="2023-06" db="EMBL/GenBank/DDBJ databases">
        <authorList>
            <consortium name="Lawrence Berkeley National Laboratory"/>
            <person name="Haridas S."/>
            <person name="Hensen N."/>
            <person name="Bonometti L."/>
            <person name="Westerberg I."/>
            <person name="Brannstrom I.O."/>
            <person name="Guillou S."/>
            <person name="Cros-Aarteil S."/>
            <person name="Calhoun S."/>
            <person name="Kuo A."/>
            <person name="Mondo S."/>
            <person name="Pangilinan J."/>
            <person name="Riley R."/>
            <person name="Labutti K."/>
            <person name="Andreopoulos B."/>
            <person name="Lipzen A."/>
            <person name="Chen C."/>
            <person name="Yanf M."/>
            <person name="Daum C."/>
            <person name="Ng V."/>
            <person name="Clum A."/>
            <person name="Steindorff A."/>
            <person name="Ohm R."/>
            <person name="Martin F."/>
            <person name="Silar P."/>
            <person name="Natvig D."/>
            <person name="Lalanne C."/>
            <person name="Gautier V."/>
            <person name="Ament-Velasquez S.L."/>
            <person name="Kruys A."/>
            <person name="Hutchinson M.I."/>
            <person name="Powell A.J."/>
            <person name="Barry K."/>
            <person name="Miller A.N."/>
            <person name="Grigoriev I.V."/>
            <person name="Debuchy R."/>
            <person name="Gladieux P."/>
            <person name="Thoren M.H."/>
            <person name="Johannesson H."/>
        </authorList>
    </citation>
    <scope>NUCLEOTIDE SEQUENCE</scope>
    <source>
        <strain evidence="2">CBS 314.62</strain>
    </source>
</reference>
<keyword evidence="1" id="KW-0472">Membrane</keyword>
<reference evidence="2" key="1">
    <citation type="journal article" date="2023" name="Mol. Phylogenet. Evol.">
        <title>Genome-scale phylogeny and comparative genomics of the fungal order Sordariales.</title>
        <authorList>
            <person name="Hensen N."/>
            <person name="Bonometti L."/>
            <person name="Westerberg I."/>
            <person name="Brannstrom I.O."/>
            <person name="Guillou S."/>
            <person name="Cros-Aarteil S."/>
            <person name="Calhoun S."/>
            <person name="Haridas S."/>
            <person name="Kuo A."/>
            <person name="Mondo S."/>
            <person name="Pangilinan J."/>
            <person name="Riley R."/>
            <person name="LaButti K."/>
            <person name="Andreopoulos B."/>
            <person name="Lipzen A."/>
            <person name="Chen C."/>
            <person name="Yan M."/>
            <person name="Daum C."/>
            <person name="Ng V."/>
            <person name="Clum A."/>
            <person name="Steindorff A."/>
            <person name="Ohm R.A."/>
            <person name="Martin F."/>
            <person name="Silar P."/>
            <person name="Natvig D.O."/>
            <person name="Lalanne C."/>
            <person name="Gautier V."/>
            <person name="Ament-Velasquez S.L."/>
            <person name="Kruys A."/>
            <person name="Hutchinson M.I."/>
            <person name="Powell A.J."/>
            <person name="Barry K."/>
            <person name="Miller A.N."/>
            <person name="Grigoriev I.V."/>
            <person name="Debuchy R."/>
            <person name="Gladieux P."/>
            <person name="Hiltunen Thoren M."/>
            <person name="Johannesson H."/>
        </authorList>
    </citation>
    <scope>NUCLEOTIDE SEQUENCE</scope>
    <source>
        <strain evidence="2">CBS 314.62</strain>
    </source>
</reference>
<feature type="transmembrane region" description="Helical" evidence="1">
    <location>
        <begin position="49"/>
        <end position="71"/>
    </location>
</feature>
<name>A0AAE0XA02_9PEZI</name>
<keyword evidence="1" id="KW-1133">Transmembrane helix</keyword>